<name>A0A223E5P6_9BACI</name>
<dbReference type="Proteomes" id="UP000214606">
    <property type="component" value="Chromosome"/>
</dbReference>
<dbReference type="AlphaFoldDB" id="A0A223E5P6"/>
<evidence type="ECO:0000313" key="3">
    <source>
        <dbReference type="Proteomes" id="UP000214606"/>
    </source>
</evidence>
<evidence type="ECO:0000313" key="2">
    <source>
        <dbReference type="EMBL" id="ASS90556.1"/>
    </source>
</evidence>
<dbReference type="KEGG" id="apak:AP3564_10270"/>
<gene>
    <name evidence="2" type="ORF">AP3564_10270</name>
</gene>
<sequence length="101" mass="12433">MAQINKEFLQRMRAELAFYKEKAKESIELEILLQEKERELEKAIKENEKLKETIEKHRQSNDRNLKWEERKKLLEKIEVLKRKLAEKHHHLDENEKKEHSC</sequence>
<dbReference type="RefSeq" id="WP_094245360.1">
    <property type="nucleotide sequence ID" value="NZ_CP017703.1"/>
</dbReference>
<organism evidence="2 3">
    <name type="scientific">Aeribacillus pallidus</name>
    <dbReference type="NCBI Taxonomy" id="33936"/>
    <lineage>
        <taxon>Bacteria</taxon>
        <taxon>Bacillati</taxon>
        <taxon>Bacillota</taxon>
        <taxon>Bacilli</taxon>
        <taxon>Bacillales</taxon>
        <taxon>Bacillaceae</taxon>
        <taxon>Aeribacillus</taxon>
    </lineage>
</organism>
<evidence type="ECO:0000256" key="1">
    <source>
        <dbReference type="SAM" id="Coils"/>
    </source>
</evidence>
<protein>
    <submittedName>
        <fullName evidence="2">Uncharacterized protein</fullName>
    </submittedName>
</protein>
<accession>A0A223E5P6</accession>
<keyword evidence="1" id="KW-0175">Coiled coil</keyword>
<proteinExistence type="predicted"/>
<feature type="coiled-coil region" evidence="1">
    <location>
        <begin position="9"/>
        <end position="97"/>
    </location>
</feature>
<reference evidence="2 3" key="1">
    <citation type="submission" date="2016-10" db="EMBL/GenBank/DDBJ databases">
        <title>The whole genome sequencing and assembly of Aeribacillus pallidus KCTC3564 strain.</title>
        <authorList>
            <person name="Lee Y.-J."/>
            <person name="Park M.-K."/>
            <person name="Yi H."/>
            <person name="Bahn Y.-S."/>
            <person name="Kim J.F."/>
            <person name="Lee D.-W."/>
        </authorList>
    </citation>
    <scope>NUCLEOTIDE SEQUENCE [LARGE SCALE GENOMIC DNA]</scope>
    <source>
        <strain evidence="2 3">KCTC3564</strain>
    </source>
</reference>
<dbReference type="EMBL" id="CP017703">
    <property type="protein sequence ID" value="ASS90556.1"/>
    <property type="molecule type" value="Genomic_DNA"/>
</dbReference>